<keyword evidence="5" id="KW-1185">Reference proteome</keyword>
<dbReference type="AlphaFoldDB" id="A0A5A7R1B9"/>
<feature type="region of interest" description="Disordered" evidence="1">
    <location>
        <begin position="251"/>
        <end position="270"/>
    </location>
</feature>
<dbReference type="PANTHER" id="PTHR31558">
    <property type="entry name" value="CW14 PROTEIN"/>
    <property type="match status" value="1"/>
</dbReference>
<dbReference type="InterPro" id="IPR009769">
    <property type="entry name" value="EDR2_C"/>
</dbReference>
<sequence>MGFSSASLFLYLVAANFFYIYISCSQFFLFSFFTLFTRSQNLPLFDFIIIFFSVSVCVCVEMGVCVSRPENCVGGKFGGSRKKRNRKRRRKVLRKRAHSHVSDLSSDSRIEIEKLTPLPEDRAFDNPTFHESVEETWFDSSAGILDSDWSDEDYQSIPDVQLLDLASKIIFFPFIITEMLSLSGSDATSITKPEESLIGPKPVYADEISGSGPNGETLSRDDENNLLGNCGVIPSNCLPCLASAINGGSVEKRRSFSSSPTNGRRKSASKIPFKWKEGHQMSAIFSSKTLLQKPIAGSQVPFCPLGKRVPDSWSNIEPGTFRVRGVSYFRDKRKEHAPNSAAYYPFGLDVFLSPRKINHIARFVELPFVNSSGKLPPILVVNVQIPLYPAAIFQGETDGEGISFVLYFKLSERFAKDLPNHFQENIRRLIDDEVEKVKGFRMETIVPFRERLKILGRVANVDDLPMSGAERKLMHAYNEKPVLSRPQHDFYSGQNYFEIDLDMHRFSYISRKGFETFLDRLKLCVLDFGLTIQGNKAEELPEHLLCCIRLNEIDYSNYHQLGFYEETLE</sequence>
<proteinExistence type="predicted"/>
<dbReference type="EMBL" id="BKCP01009737">
    <property type="protein sequence ID" value="GER51513.1"/>
    <property type="molecule type" value="Genomic_DNA"/>
</dbReference>
<name>A0A5A7R1B9_STRAF</name>
<evidence type="ECO:0000256" key="2">
    <source>
        <dbReference type="SAM" id="Phobius"/>
    </source>
</evidence>
<dbReference type="Proteomes" id="UP000325081">
    <property type="component" value="Unassembled WGS sequence"/>
</dbReference>
<comment type="caution">
    <text evidence="4">The sequence shown here is derived from an EMBL/GenBank/DDBJ whole genome shotgun (WGS) entry which is preliminary data.</text>
</comment>
<dbReference type="Pfam" id="PF07059">
    <property type="entry name" value="EDR2_C"/>
    <property type="match status" value="1"/>
</dbReference>
<feature type="domain" description="Protein ENHANCED DISEASE RESISTANCE 2 C-terminal" evidence="3">
    <location>
        <begin position="313"/>
        <end position="554"/>
    </location>
</feature>
<accession>A0A5A7R1B9</accession>
<protein>
    <recommendedName>
        <fullName evidence="3">Protein ENHANCED DISEASE RESISTANCE 2 C-terminal domain-containing protein</fullName>
    </recommendedName>
</protein>
<keyword evidence="2" id="KW-0812">Transmembrane</keyword>
<evidence type="ECO:0000313" key="5">
    <source>
        <dbReference type="Proteomes" id="UP000325081"/>
    </source>
</evidence>
<gene>
    <name evidence="4" type="ORF">STAS_28899</name>
</gene>
<evidence type="ECO:0000259" key="3">
    <source>
        <dbReference type="Pfam" id="PF07059"/>
    </source>
</evidence>
<dbReference type="OrthoDB" id="9970435at2759"/>
<feature type="region of interest" description="Disordered" evidence="1">
    <location>
        <begin position="201"/>
        <end position="220"/>
    </location>
</feature>
<organism evidence="4 5">
    <name type="scientific">Striga asiatica</name>
    <name type="common">Asiatic witchweed</name>
    <name type="synonym">Buchnera asiatica</name>
    <dbReference type="NCBI Taxonomy" id="4170"/>
    <lineage>
        <taxon>Eukaryota</taxon>
        <taxon>Viridiplantae</taxon>
        <taxon>Streptophyta</taxon>
        <taxon>Embryophyta</taxon>
        <taxon>Tracheophyta</taxon>
        <taxon>Spermatophyta</taxon>
        <taxon>Magnoliopsida</taxon>
        <taxon>eudicotyledons</taxon>
        <taxon>Gunneridae</taxon>
        <taxon>Pentapetalae</taxon>
        <taxon>asterids</taxon>
        <taxon>lamiids</taxon>
        <taxon>Lamiales</taxon>
        <taxon>Orobanchaceae</taxon>
        <taxon>Buchnereae</taxon>
        <taxon>Striga</taxon>
    </lineage>
</organism>
<keyword evidence="2" id="KW-0472">Membrane</keyword>
<reference evidence="5" key="1">
    <citation type="journal article" date="2019" name="Curr. Biol.">
        <title>Genome Sequence of Striga asiatica Provides Insight into the Evolution of Plant Parasitism.</title>
        <authorList>
            <person name="Yoshida S."/>
            <person name="Kim S."/>
            <person name="Wafula E.K."/>
            <person name="Tanskanen J."/>
            <person name="Kim Y.M."/>
            <person name="Honaas L."/>
            <person name="Yang Z."/>
            <person name="Spallek T."/>
            <person name="Conn C.E."/>
            <person name="Ichihashi Y."/>
            <person name="Cheong K."/>
            <person name="Cui S."/>
            <person name="Der J.P."/>
            <person name="Gundlach H."/>
            <person name="Jiao Y."/>
            <person name="Hori C."/>
            <person name="Ishida J.K."/>
            <person name="Kasahara H."/>
            <person name="Kiba T."/>
            <person name="Kim M.S."/>
            <person name="Koo N."/>
            <person name="Laohavisit A."/>
            <person name="Lee Y.H."/>
            <person name="Lumba S."/>
            <person name="McCourt P."/>
            <person name="Mortimer J.C."/>
            <person name="Mutuku J.M."/>
            <person name="Nomura T."/>
            <person name="Sasaki-Sekimoto Y."/>
            <person name="Seto Y."/>
            <person name="Wang Y."/>
            <person name="Wakatake T."/>
            <person name="Sakakibara H."/>
            <person name="Demura T."/>
            <person name="Yamaguchi S."/>
            <person name="Yoneyama K."/>
            <person name="Manabe R.I."/>
            <person name="Nelson D.C."/>
            <person name="Schulman A.H."/>
            <person name="Timko M.P."/>
            <person name="dePamphilis C.W."/>
            <person name="Choi D."/>
            <person name="Shirasu K."/>
        </authorList>
    </citation>
    <scope>NUCLEOTIDE SEQUENCE [LARGE SCALE GENOMIC DNA]</scope>
    <source>
        <strain evidence="5">cv. UVA1</strain>
    </source>
</reference>
<evidence type="ECO:0000256" key="1">
    <source>
        <dbReference type="SAM" id="MobiDB-lite"/>
    </source>
</evidence>
<evidence type="ECO:0000313" key="4">
    <source>
        <dbReference type="EMBL" id="GER51513.1"/>
    </source>
</evidence>
<feature type="transmembrane region" description="Helical" evidence="2">
    <location>
        <begin position="6"/>
        <end position="32"/>
    </location>
</feature>
<dbReference type="PANTHER" id="PTHR31558:SF3">
    <property type="entry name" value="CW14 PROTEIN"/>
    <property type="match status" value="1"/>
</dbReference>
<feature type="transmembrane region" description="Helical" evidence="2">
    <location>
        <begin position="44"/>
        <end position="64"/>
    </location>
</feature>
<keyword evidence="2" id="KW-1133">Transmembrane helix</keyword>